<feature type="compositionally biased region" description="Polar residues" evidence="1">
    <location>
        <begin position="940"/>
        <end position="967"/>
    </location>
</feature>
<feature type="compositionally biased region" description="Basic and acidic residues" evidence="1">
    <location>
        <begin position="1996"/>
        <end position="2018"/>
    </location>
</feature>
<feature type="region of interest" description="Disordered" evidence="1">
    <location>
        <begin position="275"/>
        <end position="320"/>
    </location>
</feature>
<feature type="region of interest" description="Disordered" evidence="1">
    <location>
        <begin position="162"/>
        <end position="184"/>
    </location>
</feature>
<feature type="compositionally biased region" description="Basic and acidic residues" evidence="1">
    <location>
        <begin position="2025"/>
        <end position="2034"/>
    </location>
</feature>
<feature type="region of interest" description="Disordered" evidence="1">
    <location>
        <begin position="577"/>
        <end position="626"/>
    </location>
</feature>
<dbReference type="STRING" id="224129.A0A1W4X1W9"/>
<feature type="compositionally biased region" description="Basic and acidic residues" evidence="1">
    <location>
        <begin position="1321"/>
        <end position="1357"/>
    </location>
</feature>
<dbReference type="GeneID" id="108740302"/>
<feature type="region of interest" description="Disordered" evidence="1">
    <location>
        <begin position="1140"/>
        <end position="1388"/>
    </location>
</feature>
<feature type="region of interest" description="Disordered" evidence="1">
    <location>
        <begin position="2088"/>
        <end position="2112"/>
    </location>
</feature>
<evidence type="ECO:0000256" key="1">
    <source>
        <dbReference type="SAM" id="MobiDB-lite"/>
    </source>
</evidence>
<feature type="region of interest" description="Disordered" evidence="1">
    <location>
        <begin position="1730"/>
        <end position="1840"/>
    </location>
</feature>
<keyword evidence="2" id="KW-1185">Reference proteome</keyword>
<feature type="compositionally biased region" description="Basic and acidic residues" evidence="1">
    <location>
        <begin position="1773"/>
        <end position="1782"/>
    </location>
</feature>
<feature type="compositionally biased region" description="Polar residues" evidence="1">
    <location>
        <begin position="1358"/>
        <end position="1381"/>
    </location>
</feature>
<feature type="compositionally biased region" description="Polar residues" evidence="1">
    <location>
        <begin position="1149"/>
        <end position="1163"/>
    </location>
</feature>
<feature type="compositionally biased region" description="Basic and acidic residues" evidence="1">
    <location>
        <begin position="1088"/>
        <end position="1104"/>
    </location>
</feature>
<feature type="region of interest" description="Disordered" evidence="1">
    <location>
        <begin position="1088"/>
        <end position="1112"/>
    </location>
</feature>
<feature type="compositionally biased region" description="Polar residues" evidence="1">
    <location>
        <begin position="504"/>
        <end position="514"/>
    </location>
</feature>
<feature type="region of interest" description="Disordered" evidence="1">
    <location>
        <begin position="649"/>
        <end position="728"/>
    </location>
</feature>
<organism evidence="2 3">
    <name type="scientific">Agrilus planipennis</name>
    <name type="common">Emerald ash borer</name>
    <name type="synonym">Agrilus marcopoli</name>
    <dbReference type="NCBI Taxonomy" id="224129"/>
    <lineage>
        <taxon>Eukaryota</taxon>
        <taxon>Metazoa</taxon>
        <taxon>Ecdysozoa</taxon>
        <taxon>Arthropoda</taxon>
        <taxon>Hexapoda</taxon>
        <taxon>Insecta</taxon>
        <taxon>Pterygota</taxon>
        <taxon>Neoptera</taxon>
        <taxon>Endopterygota</taxon>
        <taxon>Coleoptera</taxon>
        <taxon>Polyphaga</taxon>
        <taxon>Elateriformia</taxon>
        <taxon>Buprestoidea</taxon>
        <taxon>Buprestidae</taxon>
        <taxon>Agrilinae</taxon>
        <taxon>Agrilus</taxon>
    </lineage>
</organism>
<feature type="region of interest" description="Disordered" evidence="1">
    <location>
        <begin position="1652"/>
        <end position="1713"/>
    </location>
</feature>
<feature type="compositionally biased region" description="Basic and acidic residues" evidence="1">
    <location>
        <begin position="1263"/>
        <end position="1308"/>
    </location>
</feature>
<feature type="compositionally biased region" description="Polar residues" evidence="1">
    <location>
        <begin position="1176"/>
        <end position="1196"/>
    </location>
</feature>
<feature type="region of interest" description="Disordered" evidence="1">
    <location>
        <begin position="1996"/>
        <end position="2047"/>
    </location>
</feature>
<feature type="compositionally biased region" description="Basic and acidic residues" evidence="1">
    <location>
        <begin position="1681"/>
        <end position="1694"/>
    </location>
</feature>
<proteinExistence type="predicted"/>
<feature type="region of interest" description="Disordered" evidence="1">
    <location>
        <begin position="496"/>
        <end position="517"/>
    </location>
</feature>
<protein>
    <submittedName>
        <fullName evidence="3">Uncharacterized protein LOC108740302 isoform X1</fullName>
    </submittedName>
</protein>
<gene>
    <name evidence="3" type="primary">LOC108740302</name>
</gene>
<name>A0A1W4X1W9_AGRPL</name>
<dbReference type="Proteomes" id="UP000192223">
    <property type="component" value="Unplaced"/>
</dbReference>
<accession>A0A1W4X1W9</accession>
<feature type="compositionally biased region" description="Polar residues" evidence="1">
    <location>
        <begin position="162"/>
        <end position="171"/>
    </location>
</feature>
<dbReference type="InParanoid" id="A0A1W4X1W9"/>
<feature type="compositionally biased region" description="Low complexity" evidence="1">
    <location>
        <begin position="172"/>
        <end position="184"/>
    </location>
</feature>
<sequence>MENISKQHIAKLVLGYLKDEKCKKAFRYLLESSPYLRGYLRKVKKGKPISTRICGLNLVDIINEYSVIYRIIQERLESTNYFNKTQGKSSLEEQLIYLLNRVEYSPSSSPCSFATRSSSEKDFSFIHTSGNICNDSSHRDSSQREDNIVDCVDNIETRATLSSSLPGNVNRSTESATSTASTKSARLRHEDLELVIELVSQKLAQNRDFHEKLAENINKELISFSTSPCDEKQNPLNQEMDNVIKTVLQKTEADPLFHKLLTDVLDSVEIHNLEDSSQNDSLGDNGGQDEQRTSSQSPNDLVIACSDSDQSKKDASSKVTTTNFEKPLEIQAPSHFLNTSFTNLTNSNIQTQQLSSEYISNTVYIPEVPSSNHLSRSCYAKDSSISHFINVASTVPNCITIPTQPLVVHNSQNQGLINTSGLLMVQQQNQNPSKSYQVIGGKPLVNIAPKWTPLNEQDIMSMPTVFISDNQSMIPSIVAGQSLPTAEMGRESSAKKAKRKIAPKTNNNMPSLINSPHLKTPFEQKKIKTLLPKPSVDKDSNTPPKINITITTTTTTTSYDEPYDSRSIAGQVNDPIITTPLSTDANSCKKPTPKSNSSHVRQLDFSTPEKPYSEDQEDKIKETKEINEAVENVKTKDISSRTKSWDADLRALVGTPKTQTEIPTKTPAKKRKRTNSTTNNQSKSTDENQAIAVGKNKKKKQSSSSSSSSTCSQDVQETKKPAASDSFCSENGIIKTDVEAEKPTPEETIVEVPIQKIEHTEPKSKHIVEEQENVGVGIECVVINRDIKPTYKRKCNIDNSKRNMIVEKFVPSSTTSFNGKNGPDVIDDMSPTLILSPTKLNANKRSIVEIDNKGDELLETPDEVHISKTAPILNAKRNITPSLETPFKKGQPPPKTPHFLSPVNTSDTPFTKVLKEQLQGLDLASFPTPKFPLTPDFSVTPLTHDQSPYSRRSTDYSTCSSYYQPSDTEQTKSIEQLLIEESIRLENKLETPTKNNEESKSIVAHFSHNDINKKRSNFNNIMTGKKNLSLLKEEEKNLHLDLSSSEDNCSFDDESSKGWIDNHTNDTVIQNKIPYSLRSRGTVAEIRKQEEISKGESNIHDPTKTNDISNKSAVDSKNFNLLQSLEEKRKSVIAKLKQDDLKREEENQKSLQRNKAKTTGNKSVSKKKAGGDSARKNNSTQKKQTQSKINIENVHSNSEELSKVEKPSNKQKKVPPANPKIKGEKLVEPIENLPFSSKMESNSDDPFKVQMHAVKTQAMTSTSKDKAGTEDSKEAKIENSTDKNKNDTTISSKDKDVNLDKKLEEKATLETTNVNTVTFTDTEKIDDTCEVDKSSEKATHPAKTKSEETPAKTKIEETNSLPENAPENSGDLSSKPVSSISEIKETTDSLGNDEKVSVILKEALLSNSRGKYRKASNPEEDIQKESSDKNLKQKILLPVEDKADFIDSKLKNISTVEKSDEPDKIIVHSDVKIFLDKLPDGSLKLKSQIQNNTKEETKITPHTTNECDQITSTSSKLNKVEAKLKKSDAPNNPLFKELQQKNAEKRSYRYSPVDEIVLHLSSDDSFGSLQDSASVTDGRSETLQPVEFTSRLLEPFELVQTQLHEFNSESERCNLEDQLRKLHEDNSANDPEILVKELKERGIHLMPAKCSKRSTVVGNSKNDKLHKTKTKTSAQTVPPKELNKKGEAKTDKSSKSSQIEAMMKEKKRKVLESTSLEEGEILSDLSDTELVSERQTKSNKTKSSRSLSQRKDLKVEVSRSRVDEKKRKNSTSSRDRGKKDTTKSSLTKSSNKSVKKIRPSSTKIAVEKSISNNVPSCNDKQSTSQKSNVETESNSQCTDRKPLMIDQNISTKGDEINVSLPFDTKVYDTETLHLVYDESKQSHGNKQYNFELLTKKISANVFIEEINCEIEKEMSFTSFTSTLDIPSTLNVNVLLPRKKAKVDKTCVSSLDKLYKKLVKNSPEHTSFNSSPLDSLYSPFKTGLYNRKPEVTEEFKKSKTSIEGEQKLTKNKNSVDKVSNRKNLKNKPDGSEARRSNSTKKSVDIPELPDDEIEVIDGVISFNTAEKVRTPDPNDELMNYAICGSVRIENDDTEPSDKKRKASANVDETHDEKKVRTDNCQELLKKIDVNSFLKKVHGNG</sequence>
<evidence type="ECO:0000313" key="3">
    <source>
        <dbReference type="RefSeq" id="XP_018330084.1"/>
    </source>
</evidence>
<feature type="region of interest" description="Disordered" evidence="1">
    <location>
        <begin position="937"/>
        <end position="967"/>
    </location>
</feature>
<feature type="compositionally biased region" description="Basic and acidic residues" evidence="1">
    <location>
        <begin position="1197"/>
        <end position="1208"/>
    </location>
</feature>
<feature type="compositionally biased region" description="Low complexity" evidence="1">
    <location>
        <begin position="1783"/>
        <end position="1792"/>
    </location>
</feature>
<feature type="region of interest" description="Disordered" evidence="1">
    <location>
        <begin position="1407"/>
        <end position="1429"/>
    </location>
</feature>
<evidence type="ECO:0000313" key="2">
    <source>
        <dbReference type="Proteomes" id="UP000192223"/>
    </source>
</evidence>
<dbReference type="OrthoDB" id="6287635at2759"/>
<dbReference type="RefSeq" id="XP_018330084.1">
    <property type="nucleotide sequence ID" value="XM_018474582.2"/>
</dbReference>
<feature type="compositionally biased region" description="Low complexity" evidence="1">
    <location>
        <begin position="1309"/>
        <end position="1320"/>
    </location>
</feature>
<feature type="compositionally biased region" description="Basic and acidic residues" evidence="1">
    <location>
        <begin position="1749"/>
        <end position="1766"/>
    </location>
</feature>
<feature type="compositionally biased region" description="Polar residues" evidence="1">
    <location>
        <begin position="1799"/>
        <end position="1837"/>
    </location>
</feature>
<reference evidence="3" key="1">
    <citation type="submission" date="2025-08" db="UniProtKB">
        <authorList>
            <consortium name="RefSeq"/>
        </authorList>
    </citation>
    <scope>IDENTIFICATION</scope>
    <source>
        <tissue evidence="3">Entire body</tissue>
    </source>
</reference>
<dbReference type="KEGG" id="apln:108740302"/>